<organism evidence="3">
    <name type="scientific">uncultured prokaryote 2E01B</name>
    <dbReference type="NCBI Taxonomy" id="363283"/>
    <lineage>
        <taxon>unclassified sequences</taxon>
        <taxon>environmental samples</taxon>
    </lineage>
</organism>
<dbReference type="EMBL" id="DQ314496">
    <property type="protein sequence ID" value="ABC70141.1"/>
    <property type="molecule type" value="Genomic_DNA"/>
</dbReference>
<feature type="domain" description="Transcriptional regulator TbsP-like C-terminal" evidence="2">
    <location>
        <begin position="148"/>
        <end position="261"/>
    </location>
</feature>
<name>Q2LGQ2_9ZZZZ</name>
<sequence length="269" mass="28707">MPSNEFAGEHRELIARLLTDEPCLLIDPSATVLSAVAARVVDEPSVLPETRVLAQKPVLKTIRNRLRPATALAQAAADGRLTTRVTDEPAPTTVLATPDRAYALVEGGEGVAALATDATRLVDGVRTASEEQFEAAEPFDFRRPSRAEMLAGLTDRVSEAAAAEFEAAVDGADRIVGLDAAVSLALVVAARNEELLYDLSGWSEDVSLASKATVSRQKSRLVEAGLLGTEKQPIDISRPRLRLVVDDDTLAAVDTADLWPAVRERHPGT</sequence>
<dbReference type="Pfam" id="PF19138">
    <property type="entry name" value="TbsP_N"/>
    <property type="match status" value="1"/>
</dbReference>
<evidence type="ECO:0008006" key="4">
    <source>
        <dbReference type="Google" id="ProtNLM"/>
    </source>
</evidence>
<feature type="domain" description="Transcriptional regulator TbsP N-terminal" evidence="1">
    <location>
        <begin position="10"/>
        <end position="144"/>
    </location>
</feature>
<dbReference type="Pfam" id="PF23336">
    <property type="entry name" value="HTH_TbsP_C"/>
    <property type="match status" value="1"/>
</dbReference>
<proteinExistence type="predicted"/>
<accession>Q2LGQ2</accession>
<protein>
    <recommendedName>
        <fullName evidence="4">Transcriptional regulator</fullName>
    </recommendedName>
</protein>
<evidence type="ECO:0000259" key="2">
    <source>
        <dbReference type="Pfam" id="PF23336"/>
    </source>
</evidence>
<evidence type="ECO:0000259" key="1">
    <source>
        <dbReference type="Pfam" id="PF19138"/>
    </source>
</evidence>
<reference evidence="3" key="1">
    <citation type="submission" date="2005-12" db="EMBL/GenBank/DDBJ databases">
        <title>Environmental genomics of 'Haloquadratum walsbyi' in a saltern crystallizer indicates a large pool of accessory genes in an otherwise coherent species.</title>
        <authorList>
            <person name="Legault B.A."/>
            <person name="Lopez-Lopez A."/>
            <person name="Alba-Casado J.C."/>
            <person name="Doolittle F.W."/>
            <person name="Bolhuis H."/>
            <person name="Rodriguez-Valera F."/>
            <person name="Papke T.R."/>
        </authorList>
    </citation>
    <scope>NUCLEOTIDE SEQUENCE</scope>
</reference>
<evidence type="ECO:0000313" key="3">
    <source>
        <dbReference type="EMBL" id="ABC70141.1"/>
    </source>
</evidence>
<dbReference type="InterPro" id="IPR043859">
    <property type="entry name" value="TbsP-like_N"/>
</dbReference>
<dbReference type="InterPro" id="IPR056163">
    <property type="entry name" value="TbsP_C"/>
</dbReference>
<dbReference type="AlphaFoldDB" id="Q2LGQ2"/>